<dbReference type="InterPro" id="IPR000551">
    <property type="entry name" value="MerR-type_HTH_dom"/>
</dbReference>
<dbReference type="InterPro" id="IPR009061">
    <property type="entry name" value="DNA-bd_dom_put_sf"/>
</dbReference>
<dbReference type="AlphaFoldDB" id="C0ESL2"/>
<keyword evidence="2" id="KW-0472">Membrane</keyword>
<dbReference type="eggNOG" id="COG0789">
    <property type="taxonomic scope" value="Bacteria"/>
</dbReference>
<feature type="domain" description="HTH merR-type" evidence="3">
    <location>
        <begin position="59"/>
        <end position="124"/>
    </location>
</feature>
<reference evidence="4 5" key="1">
    <citation type="submission" date="2009-01" db="EMBL/GenBank/DDBJ databases">
        <authorList>
            <person name="Fulton L."/>
            <person name="Clifton S."/>
            <person name="Fulton B."/>
            <person name="Xu J."/>
            <person name="Minx P."/>
            <person name="Pepin K.H."/>
            <person name="Johnson M."/>
            <person name="Bhonagiri V."/>
            <person name="Nash W.E."/>
            <person name="Mardis E.R."/>
            <person name="Wilson R.K."/>
        </authorList>
    </citation>
    <scope>NUCLEOTIDE SEQUENCE [LARGE SCALE GENOMIC DNA]</scope>
    <source>
        <strain evidence="4 5">DSM 3353</strain>
    </source>
</reference>
<dbReference type="GO" id="GO:0008757">
    <property type="term" value="F:S-adenosylmethionine-dependent methyltransferase activity"/>
    <property type="evidence" value="ECO:0007669"/>
    <property type="project" value="InterPro"/>
</dbReference>
<dbReference type="InterPro" id="IPR013216">
    <property type="entry name" value="Methyltransf_11"/>
</dbReference>
<dbReference type="eggNOG" id="COG2226">
    <property type="taxonomic scope" value="Bacteria"/>
</dbReference>
<accession>C0ESL2</accession>
<dbReference type="SUPFAM" id="SSF46955">
    <property type="entry name" value="Putative DNA-binding domain"/>
    <property type="match status" value="1"/>
</dbReference>
<organism evidence="4 5">
    <name type="scientific">Anaerobutyricum hallii DSM 3353</name>
    <dbReference type="NCBI Taxonomy" id="411469"/>
    <lineage>
        <taxon>Bacteria</taxon>
        <taxon>Bacillati</taxon>
        <taxon>Bacillota</taxon>
        <taxon>Clostridia</taxon>
        <taxon>Lachnospirales</taxon>
        <taxon>Lachnospiraceae</taxon>
        <taxon>Anaerobutyricum</taxon>
    </lineage>
</organism>
<evidence type="ECO:0000256" key="2">
    <source>
        <dbReference type="SAM" id="Phobius"/>
    </source>
</evidence>
<evidence type="ECO:0000256" key="1">
    <source>
        <dbReference type="ARBA" id="ARBA00023125"/>
    </source>
</evidence>
<dbReference type="EMBL" id="ACEP01000027">
    <property type="protein sequence ID" value="EEG37733.1"/>
    <property type="molecule type" value="Genomic_DNA"/>
</dbReference>
<dbReference type="Proteomes" id="UP000003174">
    <property type="component" value="Unassembled WGS sequence"/>
</dbReference>
<proteinExistence type="predicted"/>
<dbReference type="PROSITE" id="PS50937">
    <property type="entry name" value="HTH_MERR_2"/>
    <property type="match status" value="1"/>
</dbReference>
<keyword evidence="2" id="KW-0812">Transmembrane</keyword>
<name>C0ESL2_9FIRM</name>
<keyword evidence="4" id="KW-0489">Methyltransferase</keyword>
<dbReference type="GO" id="GO:0003700">
    <property type="term" value="F:DNA-binding transcription factor activity"/>
    <property type="evidence" value="ECO:0007669"/>
    <property type="project" value="InterPro"/>
</dbReference>
<feature type="transmembrane region" description="Helical" evidence="2">
    <location>
        <begin position="24"/>
        <end position="43"/>
    </location>
</feature>
<dbReference type="Pfam" id="PF08241">
    <property type="entry name" value="Methyltransf_11"/>
    <property type="match status" value="1"/>
</dbReference>
<gene>
    <name evidence="4" type="ORF">EUBHAL_00385</name>
</gene>
<dbReference type="InterPro" id="IPR029063">
    <property type="entry name" value="SAM-dependent_MTases_sf"/>
</dbReference>
<dbReference type="GO" id="GO:0032259">
    <property type="term" value="P:methylation"/>
    <property type="evidence" value="ECO:0007669"/>
    <property type="project" value="UniProtKB-KW"/>
</dbReference>
<evidence type="ECO:0000259" key="3">
    <source>
        <dbReference type="PROSITE" id="PS50937"/>
    </source>
</evidence>
<keyword evidence="4" id="KW-0808">Transferase</keyword>
<evidence type="ECO:0000313" key="4">
    <source>
        <dbReference type="EMBL" id="EEG37733.1"/>
    </source>
</evidence>
<dbReference type="SMART" id="SM00422">
    <property type="entry name" value="HTH_MERR"/>
    <property type="match status" value="1"/>
</dbReference>
<dbReference type="Gene3D" id="1.10.1660.10">
    <property type="match status" value="1"/>
</dbReference>
<protein>
    <submittedName>
        <fullName evidence="4">Methyltransferase domain protein</fullName>
    </submittedName>
</protein>
<dbReference type="PANTHER" id="PTHR30204">
    <property type="entry name" value="REDOX-CYCLING DRUG-SENSING TRANSCRIPTIONAL ACTIVATOR SOXR"/>
    <property type="match status" value="1"/>
</dbReference>
<sequence length="443" mass="52251">MFFCLFAIVDSCFPDILFFLFIPLLHLLFYPLLLNALNHVILWQRRFFNMKKDGFYSSGEFAKMAHITKKTLRYYDAHNILKPSYLTPYGARFYSDEDFARLQQILLLKYLGFSLDDIREMTINDSDYHFMANALKLQQKLVQDKIEQLQLVEKAIQDTSRAIEEEHSVNWSQMLNLIHLTGMEKSMKNQYQNASNISARIQLHSKYSTNKQSWFPWIFEQCHMKNHSNVLEIGCGDGSLWLENKEKIPEHLHVVLSDISEGMLRDTRRMIHSNIQNARFDFQVFDCERIPYPNDSFDLIIANHVLFYCKHLTDVFQEIARVLKPNGVFICSTYGSEHMKEINELVSEFDDRIILSAERLFERFGKENGADLLAPYFHNITWLPYEDSLYVTEPETLISYVLSCHGNQNQYIIDHYKEFRNYVRKKTEHGFNITKDAGIFITI</sequence>
<evidence type="ECO:0000313" key="5">
    <source>
        <dbReference type="Proteomes" id="UP000003174"/>
    </source>
</evidence>
<dbReference type="SUPFAM" id="SSF53335">
    <property type="entry name" value="S-adenosyl-L-methionine-dependent methyltransferases"/>
    <property type="match status" value="1"/>
</dbReference>
<dbReference type="Pfam" id="PF13411">
    <property type="entry name" value="MerR_1"/>
    <property type="match status" value="1"/>
</dbReference>
<dbReference type="GO" id="GO:0003677">
    <property type="term" value="F:DNA binding"/>
    <property type="evidence" value="ECO:0007669"/>
    <property type="project" value="UniProtKB-KW"/>
</dbReference>
<reference evidence="4 5" key="2">
    <citation type="submission" date="2009-02" db="EMBL/GenBank/DDBJ databases">
        <title>Draft genome sequence of Eubacterium hallii (DSM 3353).</title>
        <authorList>
            <person name="Sudarsanam P."/>
            <person name="Ley R."/>
            <person name="Guruge J."/>
            <person name="Turnbaugh P.J."/>
            <person name="Mahowald M."/>
            <person name="Liep D."/>
            <person name="Gordon J."/>
        </authorList>
    </citation>
    <scope>NUCLEOTIDE SEQUENCE [LARGE SCALE GENOMIC DNA]</scope>
    <source>
        <strain evidence="4 5">DSM 3353</strain>
    </source>
</reference>
<keyword evidence="1" id="KW-0238">DNA-binding</keyword>
<keyword evidence="2" id="KW-1133">Transmembrane helix</keyword>
<dbReference type="PANTHER" id="PTHR30204:SF96">
    <property type="entry name" value="CHROMOSOME-ANCHORING PROTEIN RACA"/>
    <property type="match status" value="1"/>
</dbReference>
<dbReference type="InterPro" id="IPR047057">
    <property type="entry name" value="MerR_fam"/>
</dbReference>
<dbReference type="CDD" id="cd02440">
    <property type="entry name" value="AdoMet_MTases"/>
    <property type="match status" value="1"/>
</dbReference>
<dbReference type="Gene3D" id="3.40.50.150">
    <property type="entry name" value="Vaccinia Virus protein VP39"/>
    <property type="match status" value="1"/>
</dbReference>
<comment type="caution">
    <text evidence="4">The sequence shown here is derived from an EMBL/GenBank/DDBJ whole genome shotgun (WGS) entry which is preliminary data.</text>
</comment>
<dbReference type="CDD" id="cd01106">
    <property type="entry name" value="HTH_TipAL-Mta"/>
    <property type="match status" value="1"/>
</dbReference>